<dbReference type="OrthoDB" id="10259600at2759"/>
<proteinExistence type="predicted"/>
<dbReference type="GO" id="GO:0017070">
    <property type="term" value="F:U6 snRNA binding"/>
    <property type="evidence" value="ECO:0007669"/>
    <property type="project" value="TreeGrafter"/>
</dbReference>
<dbReference type="InterPro" id="IPR039171">
    <property type="entry name" value="Cwc2/Slt11"/>
</dbReference>
<dbReference type="EMBL" id="CABITT030000008">
    <property type="protein sequence ID" value="VVB13275.1"/>
    <property type="molecule type" value="Genomic_DNA"/>
</dbReference>
<accession>A0A565CI19</accession>
<evidence type="ECO:0000259" key="2">
    <source>
        <dbReference type="Pfam" id="PF21369"/>
    </source>
</evidence>
<name>A0A565CI19_9BRAS</name>
<keyword evidence="4" id="KW-1185">Reference proteome</keyword>
<dbReference type="GO" id="GO:0036002">
    <property type="term" value="F:pre-mRNA binding"/>
    <property type="evidence" value="ECO:0007669"/>
    <property type="project" value="TreeGrafter"/>
</dbReference>
<dbReference type="GO" id="GO:0000974">
    <property type="term" value="C:Prp19 complex"/>
    <property type="evidence" value="ECO:0007669"/>
    <property type="project" value="TreeGrafter"/>
</dbReference>
<protein>
    <recommendedName>
        <fullName evidence="2">STL11/RBM22-like N-terminal domain-containing protein</fullName>
    </recommendedName>
</protein>
<reference evidence="3" key="1">
    <citation type="submission" date="2019-07" db="EMBL/GenBank/DDBJ databases">
        <authorList>
            <person name="Dittberner H."/>
        </authorList>
    </citation>
    <scope>NUCLEOTIDE SEQUENCE [LARGE SCALE GENOMIC DNA]</scope>
</reference>
<dbReference type="InterPro" id="IPR048995">
    <property type="entry name" value="STL11/RBM22-like_N"/>
</dbReference>
<comment type="caution">
    <text evidence="3">The sequence shown here is derived from an EMBL/GenBank/DDBJ whole genome shotgun (WGS) entry which is preliminary data.</text>
</comment>
<dbReference type="GO" id="GO:0071007">
    <property type="term" value="C:U2-type catalytic step 2 spliceosome"/>
    <property type="evidence" value="ECO:0007669"/>
    <property type="project" value="TreeGrafter"/>
</dbReference>
<evidence type="ECO:0000313" key="4">
    <source>
        <dbReference type="Proteomes" id="UP000489600"/>
    </source>
</evidence>
<gene>
    <name evidence="3" type="ORF">ANE_LOCUS23719</name>
</gene>
<keyword evidence="1" id="KW-0694">RNA-binding</keyword>
<organism evidence="3 4">
    <name type="scientific">Arabis nemorensis</name>
    <dbReference type="NCBI Taxonomy" id="586526"/>
    <lineage>
        <taxon>Eukaryota</taxon>
        <taxon>Viridiplantae</taxon>
        <taxon>Streptophyta</taxon>
        <taxon>Embryophyta</taxon>
        <taxon>Tracheophyta</taxon>
        <taxon>Spermatophyta</taxon>
        <taxon>Magnoliopsida</taxon>
        <taxon>eudicotyledons</taxon>
        <taxon>Gunneridae</taxon>
        <taxon>Pentapetalae</taxon>
        <taxon>rosids</taxon>
        <taxon>malvids</taxon>
        <taxon>Brassicales</taxon>
        <taxon>Brassicaceae</taxon>
        <taxon>Arabideae</taxon>
        <taxon>Arabis</taxon>
    </lineage>
</organism>
<dbReference type="PANTHER" id="PTHR14089">
    <property type="entry name" value="PRE-MRNA-SPLICING FACTOR RBM22"/>
    <property type="match status" value="1"/>
</dbReference>
<dbReference type="AlphaFoldDB" id="A0A565CI19"/>
<evidence type="ECO:0000256" key="1">
    <source>
        <dbReference type="ARBA" id="ARBA00022884"/>
    </source>
</evidence>
<dbReference type="PANTHER" id="PTHR14089:SF12">
    <property type="entry name" value="ZINC FINGER CCCH DOMAIN-CONTAINING PROTEIN 4-RELATED"/>
    <property type="match status" value="1"/>
</dbReference>
<dbReference type="GO" id="GO:0071006">
    <property type="term" value="C:U2-type catalytic step 1 spliceosome"/>
    <property type="evidence" value="ECO:0007669"/>
    <property type="project" value="TreeGrafter"/>
</dbReference>
<dbReference type="Pfam" id="PF21369">
    <property type="entry name" value="STL11_N"/>
    <property type="match status" value="1"/>
</dbReference>
<dbReference type="Proteomes" id="UP000489600">
    <property type="component" value="Unassembled WGS sequence"/>
</dbReference>
<feature type="domain" description="STL11/RBM22-like N-terminal" evidence="2">
    <location>
        <begin position="14"/>
        <end position="103"/>
    </location>
</feature>
<sequence length="268" mass="30696">MAQRIVRDHEADFPITCESCLGDNPYVQMTREGYAKECKICIRSFTVFRWRPGRNARYKKTEICQTCSKLKNLCQVCLLDLEFGLPVQVRDTTLNITTHDSIPKSNVNREYFAEEHDRKRWTGLYLHLGRCDLMILFKSFKEQHHTMKRTDHIFVVNTSLVSVQEVPNVHTDMRCAKQESYPTKTLKIVINSVNDPVAMKLLGKAGEMGSLEPPEDASIKTLYLGGLNSRILEQDHYKKTATIPTEIPTANISVGIFRRLTDGFPTNI</sequence>
<evidence type="ECO:0000313" key="3">
    <source>
        <dbReference type="EMBL" id="VVB13275.1"/>
    </source>
</evidence>